<dbReference type="InterPro" id="IPR037294">
    <property type="entry name" value="ABC_BtuC-like"/>
</dbReference>
<dbReference type="AlphaFoldDB" id="A0A942SYC9"/>
<proteinExistence type="inferred from homology"/>
<accession>A0A942SYC9</accession>
<keyword evidence="6 8" id="KW-1133">Transmembrane helix</keyword>
<name>A0A942SYC9_9BACI</name>
<dbReference type="GO" id="GO:0022857">
    <property type="term" value="F:transmembrane transporter activity"/>
    <property type="evidence" value="ECO:0007669"/>
    <property type="project" value="InterPro"/>
</dbReference>
<dbReference type="PANTHER" id="PTHR30472:SF24">
    <property type="entry name" value="FERRIC ENTEROBACTIN TRANSPORT SYSTEM PERMEASE PROTEIN FEPG"/>
    <property type="match status" value="1"/>
</dbReference>
<dbReference type="GO" id="GO:0033214">
    <property type="term" value="P:siderophore-iron import into cell"/>
    <property type="evidence" value="ECO:0007669"/>
    <property type="project" value="TreeGrafter"/>
</dbReference>
<gene>
    <name evidence="9" type="ORF">KHB02_11200</name>
</gene>
<evidence type="ECO:0000256" key="2">
    <source>
        <dbReference type="ARBA" id="ARBA00007935"/>
    </source>
</evidence>
<dbReference type="EMBL" id="JAGYPE010000002">
    <property type="protein sequence ID" value="MBS4181953.1"/>
    <property type="molecule type" value="Genomic_DNA"/>
</dbReference>
<dbReference type="PANTHER" id="PTHR30472">
    <property type="entry name" value="FERRIC ENTEROBACTIN TRANSPORT SYSTEM PERMEASE PROTEIN"/>
    <property type="match status" value="1"/>
</dbReference>
<dbReference type="CDD" id="cd06550">
    <property type="entry name" value="TM_ABC_iron-siderophores_like"/>
    <property type="match status" value="1"/>
</dbReference>
<feature type="transmembrane region" description="Helical" evidence="8">
    <location>
        <begin position="118"/>
        <end position="136"/>
    </location>
</feature>
<protein>
    <submittedName>
        <fullName evidence="9">Iron chelate uptake ABC transporter family permease subunit</fullName>
    </submittedName>
</protein>
<feature type="transmembrane region" description="Helical" evidence="8">
    <location>
        <begin position="92"/>
        <end position="111"/>
    </location>
</feature>
<evidence type="ECO:0000313" key="9">
    <source>
        <dbReference type="EMBL" id="MBS4181953.1"/>
    </source>
</evidence>
<feature type="transmembrane region" description="Helical" evidence="8">
    <location>
        <begin position="37"/>
        <end position="55"/>
    </location>
</feature>
<organism evidence="9">
    <name type="scientific">Neobacillus citreus</name>
    <dbReference type="NCBI Taxonomy" id="2833578"/>
    <lineage>
        <taxon>Bacteria</taxon>
        <taxon>Bacillati</taxon>
        <taxon>Bacillota</taxon>
        <taxon>Bacilli</taxon>
        <taxon>Bacillales</taxon>
        <taxon>Bacillaceae</taxon>
        <taxon>Neobacillus</taxon>
    </lineage>
</organism>
<sequence length="302" mass="30272">MTTGTYPVHVGDVLAALGGDATTPVERVLLGIRLPRFVAGVVVGAALGIAGAVFQTISRNPLGSPDVIGFTTGAATGAIIAITAFAAPAPVVAGAAVVGGLVTALATTLLATRRRSFGGYRLVLVGIGVGALLNAVNDLLLTRSQRDDAIGAQTWLVGTLNARGWDEVLPTGAAVAVLVPVLLTAGTRLRALELGDDMARQTGVAVDRVRLGTIAVAVALVAFATATAGPIAFVALAAPQLALRLTRGGSLPLFGSAALGALLLTTADLGSQWLPLDLSAPVGLVTGVLGGAYLLWLLTRGR</sequence>
<dbReference type="Pfam" id="PF01032">
    <property type="entry name" value="FecCD"/>
    <property type="match status" value="1"/>
</dbReference>
<dbReference type="Gene3D" id="1.10.3470.10">
    <property type="entry name" value="ABC transporter involved in vitamin B12 uptake, BtuC"/>
    <property type="match status" value="1"/>
</dbReference>
<evidence type="ECO:0000256" key="5">
    <source>
        <dbReference type="ARBA" id="ARBA00022692"/>
    </source>
</evidence>
<evidence type="ECO:0000256" key="7">
    <source>
        <dbReference type="ARBA" id="ARBA00023136"/>
    </source>
</evidence>
<evidence type="ECO:0000256" key="6">
    <source>
        <dbReference type="ARBA" id="ARBA00022989"/>
    </source>
</evidence>
<comment type="similarity">
    <text evidence="2">Belongs to the binding-protein-dependent transport system permease family. FecCD subfamily.</text>
</comment>
<feature type="transmembrane region" description="Helical" evidence="8">
    <location>
        <begin position="67"/>
        <end position="86"/>
    </location>
</feature>
<evidence type="ECO:0000256" key="4">
    <source>
        <dbReference type="ARBA" id="ARBA00022475"/>
    </source>
</evidence>
<dbReference type="SUPFAM" id="SSF81345">
    <property type="entry name" value="ABC transporter involved in vitamin B12 uptake, BtuC"/>
    <property type="match status" value="1"/>
</dbReference>
<feature type="transmembrane region" description="Helical" evidence="8">
    <location>
        <begin position="279"/>
        <end position="298"/>
    </location>
</feature>
<keyword evidence="5 8" id="KW-0812">Transmembrane</keyword>
<comment type="subcellular location">
    <subcellularLocation>
        <location evidence="1">Cell membrane</location>
        <topology evidence="1">Multi-pass membrane protein</topology>
    </subcellularLocation>
</comment>
<evidence type="ECO:0000256" key="1">
    <source>
        <dbReference type="ARBA" id="ARBA00004651"/>
    </source>
</evidence>
<comment type="caution">
    <text evidence="9">The sequence shown here is derived from an EMBL/GenBank/DDBJ whole genome shotgun (WGS) entry which is preliminary data.</text>
</comment>
<evidence type="ECO:0000256" key="8">
    <source>
        <dbReference type="SAM" id="Phobius"/>
    </source>
</evidence>
<reference evidence="9" key="1">
    <citation type="submission" date="2021-05" db="EMBL/GenBank/DDBJ databases">
        <title>Novel Bacillus species.</title>
        <authorList>
            <person name="Liu G."/>
        </authorList>
    </citation>
    <scope>NUCLEOTIDE SEQUENCE</scope>
    <source>
        <strain evidence="9">FJAT-50051</strain>
    </source>
</reference>
<dbReference type="GO" id="GO:0005886">
    <property type="term" value="C:plasma membrane"/>
    <property type="evidence" value="ECO:0007669"/>
    <property type="project" value="UniProtKB-SubCell"/>
</dbReference>
<keyword evidence="7 8" id="KW-0472">Membrane</keyword>
<evidence type="ECO:0000256" key="3">
    <source>
        <dbReference type="ARBA" id="ARBA00022448"/>
    </source>
</evidence>
<dbReference type="InterPro" id="IPR000522">
    <property type="entry name" value="ABC_transptr_permease_BtuC"/>
</dbReference>
<feature type="transmembrane region" description="Helical" evidence="8">
    <location>
        <begin position="214"/>
        <end position="238"/>
    </location>
</feature>
<keyword evidence="3" id="KW-0813">Transport</keyword>
<keyword evidence="4" id="KW-1003">Cell membrane</keyword>
<feature type="transmembrane region" description="Helical" evidence="8">
    <location>
        <begin position="250"/>
        <end position="267"/>
    </location>
</feature>